<dbReference type="InterPro" id="IPR016162">
    <property type="entry name" value="Ald_DH_N"/>
</dbReference>
<evidence type="ECO:0000256" key="4">
    <source>
        <dbReference type="RuleBase" id="RU003345"/>
    </source>
</evidence>
<dbReference type="RefSeq" id="WP_200342266.1">
    <property type="nucleotide sequence ID" value="NZ_NRRL01000067.1"/>
</dbReference>
<keyword evidence="1 4" id="KW-0560">Oxidoreductase</keyword>
<evidence type="ECO:0000256" key="1">
    <source>
        <dbReference type="ARBA" id="ARBA00023002"/>
    </source>
</evidence>
<dbReference type="Proteomes" id="UP001296873">
    <property type="component" value="Unassembled WGS sequence"/>
</dbReference>
<feature type="domain" description="Aldehyde dehydrogenase" evidence="5">
    <location>
        <begin position="41"/>
        <end position="488"/>
    </location>
</feature>
<evidence type="ECO:0000259" key="5">
    <source>
        <dbReference type="Pfam" id="PF00171"/>
    </source>
</evidence>
<reference evidence="6 7" key="1">
    <citation type="journal article" date="2020" name="Microorganisms">
        <title>Osmotic Adaptation and Compatible Solute Biosynthesis of Phototrophic Bacteria as Revealed from Genome Analyses.</title>
        <authorList>
            <person name="Imhoff J.F."/>
            <person name="Rahn T."/>
            <person name="Kunzel S."/>
            <person name="Keller A."/>
            <person name="Neulinger S.C."/>
        </authorList>
    </citation>
    <scope>NUCLEOTIDE SEQUENCE [LARGE SCALE GENOMIC DNA]</scope>
    <source>
        <strain evidence="6 7">DSM 9895</strain>
    </source>
</reference>
<organism evidence="6 7">
    <name type="scientific">Rhodovibrio sodomensis</name>
    <dbReference type="NCBI Taxonomy" id="1088"/>
    <lineage>
        <taxon>Bacteria</taxon>
        <taxon>Pseudomonadati</taxon>
        <taxon>Pseudomonadota</taxon>
        <taxon>Alphaproteobacteria</taxon>
        <taxon>Rhodospirillales</taxon>
        <taxon>Rhodovibrionaceae</taxon>
        <taxon>Rhodovibrio</taxon>
    </lineage>
</organism>
<comment type="similarity">
    <text evidence="2 4">Belongs to the aldehyde dehydrogenase family.</text>
</comment>
<dbReference type="InterPro" id="IPR016163">
    <property type="entry name" value="Ald_DH_C"/>
</dbReference>
<accession>A0ABS1DJ26</accession>
<dbReference type="EMBL" id="NRRL01000067">
    <property type="protein sequence ID" value="MBK1669922.1"/>
    <property type="molecule type" value="Genomic_DNA"/>
</dbReference>
<comment type="caution">
    <text evidence="6">The sequence shown here is derived from an EMBL/GenBank/DDBJ whole genome shotgun (WGS) entry which is preliminary data.</text>
</comment>
<dbReference type="InterPro" id="IPR029510">
    <property type="entry name" value="Ald_DH_CS_GLU"/>
</dbReference>
<dbReference type="PIRSF" id="PIRSF036490">
    <property type="entry name" value="Aldedh_dupl"/>
    <property type="match status" value="1"/>
</dbReference>
<sequence length="795" mass="84223">MTVADYFDTMDYAPAPESDGDADAWLQGHADGFRLFIDGGWRASAGDTYMTSVNPASGKPLARIAHAGSADVDAAVEAAAKAQPGWQRLGGHARARCLYALARLVQRHGRLLAVLESLDNGKPIRESRDVDIPLVARHFYHHAGWAQLLDHDAELGQHGPVGVCGQIVPWNFPLLMLAWKVAPALACGNTVVLKPAEQTSLTALKFAELVEHAGVPAGVLNVVTGDGETGAALVAHPRVEKIAFTGSTAVGRRIRERTAGSGKALTLELGGKSPFIVFDDADLDAAVEGVVDTVWFNQGEVCCAGSRLLVQEGVAADFYARLRRRMAALSVGPPLDKGVDIGAIVDDDQRRRIAQTVSAARDAGCTVWQPDGTVPDDGAFYPPTLCTDVATTSALWQEEVFGPVLAAMTFRTPDEAVQLANNTRYGLAASVWSESVSVALDIAPQLQCGVVWVNATNLLDAAAPFGGYRESGFGREGGREGLFEYLKPRIGPLVDEPWQPTAPTGRAVDRAAPSGIDRTAKHYIGGKQVRPDGGNCRSVTGRDGRVVGDVAEGNRKDIRNAVEAARKAGAWSATPAHGRAQILYYLAENLETRRAEFAERVVALTGCAQPVAAAEVTGAVHRLFTAAAWADKFAGGVDAVPVRALAVTLREPIGVLGVAAPEEAPLLGFASLLAPALAAGNRVVLVPSQVHPLLATDFYQVIETSDVPAGVVNIVTGARDGLAETLARHLDVDGLWYIGPSDGCARMEAAGSGNLKRVWTNHGRAVDWHDPARAEGLGWMRRASQTKTVWVPYGA</sequence>
<evidence type="ECO:0000256" key="2">
    <source>
        <dbReference type="PIRNR" id="PIRNR036490"/>
    </source>
</evidence>
<dbReference type="InterPro" id="IPR016161">
    <property type="entry name" value="Ald_DH/histidinol_DH"/>
</dbReference>
<dbReference type="Gene3D" id="3.40.605.10">
    <property type="entry name" value="Aldehyde Dehydrogenase, Chain A, domain 1"/>
    <property type="match status" value="2"/>
</dbReference>
<feature type="active site" evidence="3">
    <location>
        <position position="268"/>
    </location>
</feature>
<dbReference type="SUPFAM" id="SSF53720">
    <property type="entry name" value="ALDH-like"/>
    <property type="match status" value="2"/>
</dbReference>
<evidence type="ECO:0000256" key="3">
    <source>
        <dbReference type="PROSITE-ProRule" id="PRU10007"/>
    </source>
</evidence>
<dbReference type="PANTHER" id="PTHR11699">
    <property type="entry name" value="ALDEHYDE DEHYDROGENASE-RELATED"/>
    <property type="match status" value="1"/>
</dbReference>
<evidence type="ECO:0000313" key="7">
    <source>
        <dbReference type="Proteomes" id="UP001296873"/>
    </source>
</evidence>
<proteinExistence type="inferred from homology"/>
<keyword evidence="7" id="KW-1185">Reference proteome</keyword>
<dbReference type="InterPro" id="IPR011408">
    <property type="entry name" value="Aldehyde_DH"/>
</dbReference>
<dbReference type="PROSITE" id="PS00687">
    <property type="entry name" value="ALDEHYDE_DEHYDR_GLU"/>
    <property type="match status" value="1"/>
</dbReference>
<feature type="domain" description="Aldehyde dehydrogenase" evidence="5">
    <location>
        <begin position="539"/>
        <end position="761"/>
    </location>
</feature>
<evidence type="ECO:0000313" key="6">
    <source>
        <dbReference type="EMBL" id="MBK1669922.1"/>
    </source>
</evidence>
<dbReference type="Pfam" id="PF00171">
    <property type="entry name" value="Aldedh"/>
    <property type="match status" value="2"/>
</dbReference>
<protein>
    <submittedName>
        <fullName evidence="6">Aldehyde dehydrogenase</fullName>
    </submittedName>
</protein>
<dbReference type="Gene3D" id="3.40.309.10">
    <property type="entry name" value="Aldehyde Dehydrogenase, Chain A, domain 2"/>
    <property type="match status" value="1"/>
</dbReference>
<dbReference type="InterPro" id="IPR015590">
    <property type="entry name" value="Aldehyde_DH_dom"/>
</dbReference>
<gene>
    <name evidence="6" type="ORF">CKO28_17955</name>
</gene>
<name>A0ABS1DJ26_9PROT</name>